<dbReference type="GO" id="GO:0003677">
    <property type="term" value="F:DNA binding"/>
    <property type="evidence" value="ECO:0007669"/>
    <property type="project" value="UniProtKB-KW"/>
</dbReference>
<dbReference type="InterPro" id="IPR036388">
    <property type="entry name" value="WH-like_DNA-bd_sf"/>
</dbReference>
<dbReference type="Gene3D" id="1.10.10.10">
    <property type="entry name" value="Winged helix-like DNA-binding domain superfamily/Winged helix DNA-binding domain"/>
    <property type="match status" value="1"/>
</dbReference>
<comment type="caution">
    <text evidence="5">The sequence shown here is derived from an EMBL/GenBank/DDBJ whole genome shotgun (WGS) entry which is preliminary data.</text>
</comment>
<dbReference type="AlphaFoldDB" id="A0A4R5PI03"/>
<evidence type="ECO:0000256" key="2">
    <source>
        <dbReference type="ARBA" id="ARBA00023125"/>
    </source>
</evidence>
<feature type="domain" description="HTH hxlR-type" evidence="4">
    <location>
        <begin position="8"/>
        <end position="106"/>
    </location>
</feature>
<evidence type="ECO:0000313" key="5">
    <source>
        <dbReference type="EMBL" id="TDH34849.1"/>
    </source>
</evidence>
<dbReference type="InterPro" id="IPR036390">
    <property type="entry name" value="WH_DNA-bd_sf"/>
</dbReference>
<dbReference type="PROSITE" id="PS51118">
    <property type="entry name" value="HTH_HXLR"/>
    <property type="match status" value="1"/>
</dbReference>
<keyword evidence="6" id="KW-1185">Reference proteome</keyword>
<evidence type="ECO:0000256" key="1">
    <source>
        <dbReference type="ARBA" id="ARBA00023015"/>
    </source>
</evidence>
<reference evidence="5 6" key="1">
    <citation type="journal article" date="2013" name="Int. J. Syst. Evol. Microbiol.">
        <title>Hoeflea suaedae sp. nov., an endophytic bacterium isolated from the root of the halophyte Suaeda maritima.</title>
        <authorList>
            <person name="Chung E.J."/>
            <person name="Park J.A."/>
            <person name="Pramanik P."/>
            <person name="Bibi F."/>
            <person name="Jeon C.O."/>
            <person name="Chung Y.R."/>
        </authorList>
    </citation>
    <scope>NUCLEOTIDE SEQUENCE [LARGE SCALE GENOMIC DNA]</scope>
    <source>
        <strain evidence="5 6">YC6898</strain>
    </source>
</reference>
<name>A0A4R5PI03_9HYPH</name>
<dbReference type="Proteomes" id="UP000295131">
    <property type="component" value="Unassembled WGS sequence"/>
</dbReference>
<dbReference type="PANTHER" id="PTHR33204">
    <property type="entry name" value="TRANSCRIPTIONAL REGULATOR, MARR FAMILY"/>
    <property type="match status" value="1"/>
</dbReference>
<proteinExistence type="predicted"/>
<dbReference type="EMBL" id="SMSI01000003">
    <property type="protein sequence ID" value="TDH34849.1"/>
    <property type="molecule type" value="Genomic_DNA"/>
</dbReference>
<dbReference type="OrthoDB" id="9782219at2"/>
<evidence type="ECO:0000313" key="6">
    <source>
        <dbReference type="Proteomes" id="UP000295131"/>
    </source>
</evidence>
<dbReference type="SUPFAM" id="SSF46785">
    <property type="entry name" value="Winged helix' DNA-binding domain"/>
    <property type="match status" value="1"/>
</dbReference>
<organism evidence="5 6">
    <name type="scientific">Pseudohoeflea suaedae</name>
    <dbReference type="NCBI Taxonomy" id="877384"/>
    <lineage>
        <taxon>Bacteria</taxon>
        <taxon>Pseudomonadati</taxon>
        <taxon>Pseudomonadota</taxon>
        <taxon>Alphaproteobacteria</taxon>
        <taxon>Hyphomicrobiales</taxon>
        <taxon>Rhizobiaceae</taxon>
        <taxon>Pseudohoeflea</taxon>
    </lineage>
</organism>
<keyword evidence="2" id="KW-0238">DNA-binding</keyword>
<dbReference type="RefSeq" id="WP_133285134.1">
    <property type="nucleotide sequence ID" value="NZ_SMSI01000003.1"/>
</dbReference>
<dbReference type="Pfam" id="PF01638">
    <property type="entry name" value="HxlR"/>
    <property type="match status" value="1"/>
</dbReference>
<protein>
    <submittedName>
        <fullName evidence="5">Transcriptional regulator</fullName>
    </submittedName>
</protein>
<sequence>MTTFRSGCPITSSLDIVGDKWTLVILRSMAMGATSFAELIALPEKIATNILASRLGRMEETGLIVCDQAGQGRRRGVYRLTRKGADLLPVVQALARWGETHLPDRWTVPEKFRDMTSEQLIG</sequence>
<keyword evidence="3" id="KW-0804">Transcription</keyword>
<evidence type="ECO:0000256" key="3">
    <source>
        <dbReference type="ARBA" id="ARBA00023163"/>
    </source>
</evidence>
<dbReference type="PANTHER" id="PTHR33204:SF18">
    <property type="entry name" value="TRANSCRIPTIONAL REGULATORY PROTEIN"/>
    <property type="match status" value="1"/>
</dbReference>
<dbReference type="InterPro" id="IPR002577">
    <property type="entry name" value="HTH_HxlR"/>
</dbReference>
<keyword evidence="1" id="KW-0805">Transcription regulation</keyword>
<gene>
    <name evidence="5" type="ORF">E2A64_13985</name>
</gene>
<evidence type="ECO:0000259" key="4">
    <source>
        <dbReference type="PROSITE" id="PS51118"/>
    </source>
</evidence>
<accession>A0A4R5PI03</accession>